<reference evidence="1 2" key="1">
    <citation type="journal article" date="2018" name="Sci. Data">
        <title>The draft genome sequence of cork oak.</title>
        <authorList>
            <person name="Ramos A.M."/>
            <person name="Usie A."/>
            <person name="Barbosa P."/>
            <person name="Barros P.M."/>
            <person name="Capote T."/>
            <person name="Chaves I."/>
            <person name="Simoes F."/>
            <person name="Abreu I."/>
            <person name="Carrasquinho I."/>
            <person name="Faro C."/>
            <person name="Guimaraes J.B."/>
            <person name="Mendonca D."/>
            <person name="Nobrega F."/>
            <person name="Rodrigues L."/>
            <person name="Saibo N.J.M."/>
            <person name="Varela M.C."/>
            <person name="Egas C."/>
            <person name="Matos J."/>
            <person name="Miguel C.M."/>
            <person name="Oliveira M.M."/>
            <person name="Ricardo C.P."/>
            <person name="Goncalves S."/>
        </authorList>
    </citation>
    <scope>NUCLEOTIDE SEQUENCE [LARGE SCALE GENOMIC DNA]</scope>
    <source>
        <strain evidence="2">cv. HL8</strain>
    </source>
</reference>
<evidence type="ECO:0000313" key="2">
    <source>
        <dbReference type="Proteomes" id="UP000237347"/>
    </source>
</evidence>
<dbReference type="AlphaFoldDB" id="A0AAW0JCI2"/>
<evidence type="ECO:0000313" key="1">
    <source>
        <dbReference type="EMBL" id="KAK7824505.1"/>
    </source>
</evidence>
<name>A0AAW0JCI2_QUESU</name>
<dbReference type="Proteomes" id="UP000237347">
    <property type="component" value="Unassembled WGS sequence"/>
</dbReference>
<dbReference type="EMBL" id="PKMF04000600">
    <property type="protein sequence ID" value="KAK7824505.1"/>
    <property type="molecule type" value="Genomic_DNA"/>
</dbReference>
<organism evidence="1 2">
    <name type="scientific">Quercus suber</name>
    <name type="common">Cork oak</name>
    <dbReference type="NCBI Taxonomy" id="58331"/>
    <lineage>
        <taxon>Eukaryota</taxon>
        <taxon>Viridiplantae</taxon>
        <taxon>Streptophyta</taxon>
        <taxon>Embryophyta</taxon>
        <taxon>Tracheophyta</taxon>
        <taxon>Spermatophyta</taxon>
        <taxon>Magnoliopsida</taxon>
        <taxon>eudicotyledons</taxon>
        <taxon>Gunneridae</taxon>
        <taxon>Pentapetalae</taxon>
        <taxon>rosids</taxon>
        <taxon>fabids</taxon>
        <taxon>Fagales</taxon>
        <taxon>Fagaceae</taxon>
        <taxon>Quercus</taxon>
    </lineage>
</organism>
<keyword evidence="2" id="KW-1185">Reference proteome</keyword>
<protein>
    <submittedName>
        <fullName evidence="1">Uncharacterized protein</fullName>
    </submittedName>
</protein>
<sequence length="117" mass="13193">MAVAYFVHRPLRSLVCVGIATFLYCRFPHGPFPYIDSLIERFKADESSMAEKELLAKKREAKIKMDRIYHIIRKKGGAANSMTLGELAEDLKDFGGMWSHLAESKGNNMAESKGRVV</sequence>
<comment type="caution">
    <text evidence="1">The sequence shown here is derived from an EMBL/GenBank/DDBJ whole genome shotgun (WGS) entry which is preliminary data.</text>
</comment>
<gene>
    <name evidence="1" type="ORF">CFP56_034295</name>
</gene>
<accession>A0AAW0JCI2</accession>
<proteinExistence type="predicted"/>
<dbReference type="Gramene" id="rna-CFP56_06445">
    <property type="protein sequence ID" value="cds-POF01995.1"/>
    <property type="gene ID" value="gene-CFP56_06445"/>
</dbReference>